<accession>A0A0R3W6S5</accession>
<dbReference type="AlphaFoldDB" id="A0A0R3W6S5"/>
<name>A0A0R3W6S5_TAEAS</name>
<dbReference type="WBParaSite" id="TASK_0000591801-mRNA-1">
    <property type="protein sequence ID" value="TASK_0000591801-mRNA-1"/>
    <property type="gene ID" value="TASK_0000591801"/>
</dbReference>
<evidence type="ECO:0000256" key="1">
    <source>
        <dbReference type="SAM" id="MobiDB-lite"/>
    </source>
</evidence>
<evidence type="ECO:0000313" key="2">
    <source>
        <dbReference type="EMBL" id="VDK35843.1"/>
    </source>
</evidence>
<keyword evidence="3" id="KW-1185">Reference proteome</keyword>
<evidence type="ECO:0000313" key="4">
    <source>
        <dbReference type="WBParaSite" id="TASK_0000591801-mRNA-1"/>
    </source>
</evidence>
<feature type="compositionally biased region" description="Basic and acidic residues" evidence="1">
    <location>
        <begin position="191"/>
        <end position="214"/>
    </location>
</feature>
<proteinExistence type="predicted"/>
<organism evidence="4">
    <name type="scientific">Taenia asiatica</name>
    <name type="common">Asian tapeworm</name>
    <dbReference type="NCBI Taxonomy" id="60517"/>
    <lineage>
        <taxon>Eukaryota</taxon>
        <taxon>Metazoa</taxon>
        <taxon>Spiralia</taxon>
        <taxon>Lophotrochozoa</taxon>
        <taxon>Platyhelminthes</taxon>
        <taxon>Cestoda</taxon>
        <taxon>Eucestoda</taxon>
        <taxon>Cyclophyllidea</taxon>
        <taxon>Taeniidae</taxon>
        <taxon>Taenia</taxon>
    </lineage>
</organism>
<reference evidence="2 3" key="2">
    <citation type="submission" date="2018-11" db="EMBL/GenBank/DDBJ databases">
        <authorList>
            <consortium name="Pathogen Informatics"/>
        </authorList>
    </citation>
    <scope>NUCLEOTIDE SEQUENCE [LARGE SCALE GENOMIC DNA]</scope>
</reference>
<dbReference type="EMBL" id="UYRS01018452">
    <property type="protein sequence ID" value="VDK35843.1"/>
    <property type="molecule type" value="Genomic_DNA"/>
</dbReference>
<gene>
    <name evidence="2" type="ORF">TASK_LOCUS5919</name>
</gene>
<protein>
    <submittedName>
        <fullName evidence="2 4">Uncharacterized protein</fullName>
    </submittedName>
</protein>
<sequence length="254" mass="28580">MSDGGVTAQHRQKKAERILRASGESCRAPTGLITVEKVALRLSIATEYLDENDCKATITYNSVVEQPSRRVEQLEVPQQCEFASPVVRAVQWPVEIDMGWMLFESFYGRSPILQLPKVSISLQLDFKNWDPSSRSNHQNNKPSVGTVQSIKQRKLPAEMDSEDQDPVGTGRWFSAMQTLPPPFPRVIPPFLEHELPHGSSRTSKDLEHLSSTDPRHHRHLPKMLGESLVKGSDLQTAERSLAELHTIGGELRRD</sequence>
<dbReference type="Proteomes" id="UP000282613">
    <property type="component" value="Unassembled WGS sequence"/>
</dbReference>
<feature type="region of interest" description="Disordered" evidence="1">
    <location>
        <begin position="188"/>
        <end position="220"/>
    </location>
</feature>
<evidence type="ECO:0000313" key="3">
    <source>
        <dbReference type="Proteomes" id="UP000282613"/>
    </source>
</evidence>
<reference evidence="4" key="1">
    <citation type="submission" date="2017-02" db="UniProtKB">
        <authorList>
            <consortium name="WormBaseParasite"/>
        </authorList>
    </citation>
    <scope>IDENTIFICATION</scope>
</reference>